<accession>A0A920C5U0</accession>
<dbReference type="PANTHER" id="PTHR43649">
    <property type="entry name" value="ARABINOSE-BINDING PROTEIN-RELATED"/>
    <property type="match status" value="1"/>
</dbReference>
<keyword evidence="3" id="KW-1185">Reference proteome</keyword>
<feature type="signal peptide" evidence="1">
    <location>
        <begin position="1"/>
        <end position="20"/>
    </location>
</feature>
<dbReference type="EMBL" id="BORP01000002">
    <property type="protein sequence ID" value="GIO27085.1"/>
    <property type="molecule type" value="Genomic_DNA"/>
</dbReference>
<dbReference type="AlphaFoldDB" id="A0A920C5U0"/>
<protein>
    <submittedName>
        <fullName evidence="2">Sugar ABC transporter substrate-binding protein</fullName>
    </submittedName>
</protein>
<organism evidence="2 3">
    <name type="scientific">Ornithinibacillus bavariensis</name>
    <dbReference type="NCBI Taxonomy" id="545502"/>
    <lineage>
        <taxon>Bacteria</taxon>
        <taxon>Bacillati</taxon>
        <taxon>Bacillota</taxon>
        <taxon>Bacilli</taxon>
        <taxon>Bacillales</taxon>
        <taxon>Bacillaceae</taxon>
        <taxon>Ornithinibacillus</taxon>
    </lineage>
</organism>
<dbReference type="InterPro" id="IPR006059">
    <property type="entry name" value="SBP"/>
</dbReference>
<name>A0A920C5U0_9BACI</name>
<evidence type="ECO:0000256" key="1">
    <source>
        <dbReference type="SAM" id="SignalP"/>
    </source>
</evidence>
<dbReference type="RefSeq" id="WP_244853481.1">
    <property type="nucleotide sequence ID" value="NZ_BORP01000002.1"/>
</dbReference>
<proteinExistence type="predicted"/>
<evidence type="ECO:0000313" key="3">
    <source>
        <dbReference type="Proteomes" id="UP000676917"/>
    </source>
</evidence>
<dbReference type="InterPro" id="IPR050490">
    <property type="entry name" value="Bact_solute-bd_prot1"/>
</dbReference>
<sequence>MKFKKLLLFMMIFIVGIVLVACKSDEAANNTDNGSSKVNETGMPIVDEDLELKIFANKPAQNEDNDWNDILIWNHYRDQTNINVKWNLINPDALQEKRNLALGGGDLPDAFFLAQIPNTDLLRYGAQGTLLPLNDLIDKYAPNLTKLMGNDPSIRSAITFPDGNIYSMPSLIEEDFLSLRLSARPWINEDWLKELNMDIPETTGDFYEYLKAVKELDPAGGGKTIPYGGTTIVELIQWLAGSFGVMNHGPSNANIDLDPSDNSSIRYYATTDEYKQLLEYIHQLYKEGLIDQSIFTIEWGQFLANASENLYGSMIFYDPIELFGEEIGSQYNSLAALEGPEGHKSYNKLSSSVWDPANLVLTNKNPNPAATVRWMDYFYSDEGAQLYYMGVENETFEVKDGKAVYMDHILNPEGDMTFEQAIAKQLTWLGSINGIIKADFFQGGESAPQSMAAAEKIEPFVPEEIWPRFTFTEEENKVLQSVGQDVTKYVEEMRDKFITGDADFSEWDNYVETVKKNGLEDVVKVYQDAYDRYKDNQ</sequence>
<keyword evidence="1" id="KW-0732">Signal</keyword>
<dbReference type="Gene3D" id="3.40.190.10">
    <property type="entry name" value="Periplasmic binding protein-like II"/>
    <property type="match status" value="2"/>
</dbReference>
<feature type="chain" id="PRO_5039401098" evidence="1">
    <location>
        <begin position="21"/>
        <end position="537"/>
    </location>
</feature>
<reference evidence="2" key="1">
    <citation type="submission" date="2021-03" db="EMBL/GenBank/DDBJ databases">
        <title>Antimicrobial resistance genes in bacteria isolated from Japanese honey, and their potential for conferring macrolide and lincosamide resistance in the American foulbrood pathogen Paenibacillus larvae.</title>
        <authorList>
            <person name="Okamoto M."/>
            <person name="Kumagai M."/>
            <person name="Kanamori H."/>
            <person name="Takamatsu D."/>
        </authorList>
    </citation>
    <scope>NUCLEOTIDE SEQUENCE</scope>
    <source>
        <strain evidence="2">J43TS3</strain>
    </source>
</reference>
<dbReference type="PROSITE" id="PS51257">
    <property type="entry name" value="PROKAR_LIPOPROTEIN"/>
    <property type="match status" value="1"/>
</dbReference>
<comment type="caution">
    <text evidence="2">The sequence shown here is derived from an EMBL/GenBank/DDBJ whole genome shotgun (WGS) entry which is preliminary data.</text>
</comment>
<dbReference type="SUPFAM" id="SSF53850">
    <property type="entry name" value="Periplasmic binding protein-like II"/>
    <property type="match status" value="1"/>
</dbReference>
<dbReference type="Proteomes" id="UP000676917">
    <property type="component" value="Unassembled WGS sequence"/>
</dbReference>
<evidence type="ECO:0000313" key="2">
    <source>
        <dbReference type="EMBL" id="GIO27085.1"/>
    </source>
</evidence>
<dbReference type="PANTHER" id="PTHR43649:SF12">
    <property type="entry name" value="DIACETYLCHITOBIOSE BINDING PROTEIN DASA"/>
    <property type="match status" value="1"/>
</dbReference>
<gene>
    <name evidence="2" type="ORF">J43TS3_16960</name>
</gene>
<dbReference type="Pfam" id="PF01547">
    <property type="entry name" value="SBP_bac_1"/>
    <property type="match status" value="1"/>
</dbReference>